<dbReference type="OrthoDB" id="5966600at2"/>
<name>A0A0E3Z0I6_9GAMM</name>
<dbReference type="AlphaFoldDB" id="A0A0E3Z0I6"/>
<keyword evidence="4" id="KW-1185">Reference proteome</keyword>
<feature type="compositionally biased region" description="Pro residues" evidence="1">
    <location>
        <begin position="121"/>
        <end position="133"/>
    </location>
</feature>
<proteinExistence type="predicted"/>
<reference evidence="3 4" key="1">
    <citation type="journal article" date="2015" name="Genome Announc.">
        <title>Complete Genome Sequence of Pseudoxanthomonas suwonensis Strain J1, a Cellulose-Degrading Bacterium Isolated from Leaf- and Wood-Enriched Soil.</title>
        <authorList>
            <person name="Hou L."/>
            <person name="Jiang J."/>
            <person name="Xu Z."/>
            <person name="Zhou Y."/>
            <person name="Leung F.C."/>
        </authorList>
    </citation>
    <scope>NUCLEOTIDE SEQUENCE [LARGE SCALE GENOMIC DNA]</scope>
    <source>
        <strain evidence="3 4">J1</strain>
    </source>
</reference>
<gene>
    <name evidence="3" type="ORF">WQ53_04555</name>
</gene>
<sequence>MSERNTPAAADWHHAFAALPLETPPGDGWQRVAAGLARPPRPRRRVLPWAVAAATACLAALPVLGLLRAPAPPAPDAVAGIDSRTAAPDATTGHSAAAVLPVTDTAPRNEPPAPVASSAAPPAPDAVPATRPPMEPLYAESARLEALLAQLSGPEPGDGVQLALSASLRSQVSAIDEALAGNALDEPALAGLWQQRVDVLRELASLAAGQRWNALYGGGDTDYALVQVY</sequence>
<feature type="region of interest" description="Disordered" evidence="1">
    <location>
        <begin position="104"/>
        <end position="133"/>
    </location>
</feature>
<evidence type="ECO:0000256" key="2">
    <source>
        <dbReference type="SAM" id="Phobius"/>
    </source>
</evidence>
<keyword evidence="2" id="KW-0812">Transmembrane</keyword>
<evidence type="ECO:0000313" key="4">
    <source>
        <dbReference type="Proteomes" id="UP000033067"/>
    </source>
</evidence>
<dbReference type="EMBL" id="CP011144">
    <property type="protein sequence ID" value="AKC86153.1"/>
    <property type="molecule type" value="Genomic_DNA"/>
</dbReference>
<evidence type="ECO:0000256" key="1">
    <source>
        <dbReference type="SAM" id="MobiDB-lite"/>
    </source>
</evidence>
<dbReference type="Proteomes" id="UP000033067">
    <property type="component" value="Chromosome"/>
</dbReference>
<keyword evidence="2" id="KW-0472">Membrane</keyword>
<organism evidence="3 4">
    <name type="scientific">Pseudoxanthomonas suwonensis</name>
    <dbReference type="NCBI Taxonomy" id="314722"/>
    <lineage>
        <taxon>Bacteria</taxon>
        <taxon>Pseudomonadati</taxon>
        <taxon>Pseudomonadota</taxon>
        <taxon>Gammaproteobacteria</taxon>
        <taxon>Lysobacterales</taxon>
        <taxon>Lysobacteraceae</taxon>
        <taxon>Pseudoxanthomonas</taxon>
    </lineage>
</organism>
<evidence type="ECO:0000313" key="3">
    <source>
        <dbReference type="EMBL" id="AKC86153.1"/>
    </source>
</evidence>
<accession>A0A0E3Z0I6</accession>
<dbReference type="KEGG" id="psuw:WQ53_04555"/>
<keyword evidence="2" id="KW-1133">Transmembrane helix</keyword>
<feature type="transmembrane region" description="Helical" evidence="2">
    <location>
        <begin position="46"/>
        <end position="67"/>
    </location>
</feature>
<evidence type="ECO:0008006" key="5">
    <source>
        <dbReference type="Google" id="ProtNLM"/>
    </source>
</evidence>
<protein>
    <recommendedName>
        <fullName evidence="5">Transmembrane protein</fullName>
    </recommendedName>
</protein>
<dbReference type="PATRIC" id="fig|314722.6.peg.957"/>
<dbReference type="RefSeq" id="WP_052630842.1">
    <property type="nucleotide sequence ID" value="NZ_CP011144.1"/>
</dbReference>